<evidence type="ECO:0000256" key="4">
    <source>
        <dbReference type="ARBA" id="ARBA00022833"/>
    </source>
</evidence>
<keyword evidence="4" id="KW-0862">Zinc</keyword>
<dbReference type="OrthoDB" id="9796039at2"/>
<name>A0A1G6TGF0_9BACT</name>
<dbReference type="AlphaFoldDB" id="A0A1G6TGF0"/>
<evidence type="ECO:0000256" key="1">
    <source>
        <dbReference type="ARBA" id="ARBA00022490"/>
    </source>
</evidence>
<evidence type="ECO:0000313" key="6">
    <source>
        <dbReference type="EMBL" id="SDD28242.1"/>
    </source>
</evidence>
<keyword evidence="2" id="KW-0479">Metal-binding</keyword>
<proteinExistence type="inferred from homology"/>
<dbReference type="Proteomes" id="UP000199060">
    <property type="component" value="Unassembled WGS sequence"/>
</dbReference>
<keyword evidence="7" id="KW-1185">Reference proteome</keyword>
<protein>
    <submittedName>
        <fullName evidence="6">DinB superfamily protein</fullName>
    </submittedName>
</protein>
<dbReference type="RefSeq" id="WP_087939879.1">
    <property type="nucleotide sequence ID" value="NZ_FNAC01000022.1"/>
</dbReference>
<dbReference type="SUPFAM" id="SSF109854">
    <property type="entry name" value="DinB/YfiT-like putative metalloenzymes"/>
    <property type="match status" value="1"/>
</dbReference>
<feature type="domain" description="DinB-like" evidence="5">
    <location>
        <begin position="36"/>
        <end position="168"/>
    </location>
</feature>
<dbReference type="EMBL" id="FNAC01000022">
    <property type="protein sequence ID" value="SDD28242.1"/>
    <property type="molecule type" value="Genomic_DNA"/>
</dbReference>
<reference evidence="7" key="1">
    <citation type="submission" date="2016-10" db="EMBL/GenBank/DDBJ databases">
        <authorList>
            <person name="Varghese N."/>
            <person name="Submissions S."/>
        </authorList>
    </citation>
    <scope>NUCLEOTIDE SEQUENCE [LARGE SCALE GENOMIC DNA]</scope>
    <source>
        <strain evidence="7">DSM 23095</strain>
    </source>
</reference>
<evidence type="ECO:0000256" key="2">
    <source>
        <dbReference type="ARBA" id="ARBA00022723"/>
    </source>
</evidence>
<dbReference type="HAMAP" id="MF_01256">
    <property type="entry name" value="YfiT_hydrol"/>
    <property type="match status" value="1"/>
</dbReference>
<keyword evidence="1" id="KW-0963">Cytoplasm</keyword>
<keyword evidence="3" id="KW-0378">Hydrolase</keyword>
<dbReference type="InterPro" id="IPR024775">
    <property type="entry name" value="DinB-like"/>
</dbReference>
<dbReference type="NCBIfam" id="NF009807">
    <property type="entry name" value="PRK13291.1"/>
    <property type="match status" value="1"/>
</dbReference>
<dbReference type="GO" id="GO:0016787">
    <property type="term" value="F:hydrolase activity"/>
    <property type="evidence" value="ECO:0007669"/>
    <property type="project" value="UniProtKB-KW"/>
</dbReference>
<dbReference type="Pfam" id="PF12867">
    <property type="entry name" value="DinB_2"/>
    <property type="match status" value="1"/>
</dbReference>
<dbReference type="InterPro" id="IPR023774">
    <property type="entry name" value="Put_metal_dep_hydrolase_YfiT"/>
</dbReference>
<gene>
    <name evidence="6" type="ORF">SAMN04488104_102239</name>
</gene>
<dbReference type="InterPro" id="IPR034660">
    <property type="entry name" value="DinB/YfiT-like"/>
</dbReference>
<dbReference type="GO" id="GO:0046872">
    <property type="term" value="F:metal ion binding"/>
    <property type="evidence" value="ECO:0007669"/>
    <property type="project" value="UniProtKB-KW"/>
</dbReference>
<evidence type="ECO:0000313" key="7">
    <source>
        <dbReference type="Proteomes" id="UP000199060"/>
    </source>
</evidence>
<dbReference type="STRING" id="686796.SAMN04488104_102239"/>
<dbReference type="Gene3D" id="1.20.120.450">
    <property type="entry name" value="dinb family like domain"/>
    <property type="match status" value="1"/>
</dbReference>
<evidence type="ECO:0000256" key="3">
    <source>
        <dbReference type="ARBA" id="ARBA00022801"/>
    </source>
</evidence>
<sequence length="184" mass="21517">MTDIEFLKYPIGRFKLPENVSESTLKEAIETVRSLPDLLEEAVLTYDDQKLNTPYRPGGWSVRQVIHHLADSHINAFMRFKLALTEENPTIKPYDESSWAELPDNQLSVLPSLSLIKCIHFKWVFLMENMSNEDFQKTYYHPENKNSPTLMEVAHMYSWHGVHHLAHIQHLAIRENWLSKSISE</sequence>
<evidence type="ECO:0000259" key="5">
    <source>
        <dbReference type="Pfam" id="PF12867"/>
    </source>
</evidence>
<organism evidence="6 7">
    <name type="scientific">Algoriphagus faecimaris</name>
    <dbReference type="NCBI Taxonomy" id="686796"/>
    <lineage>
        <taxon>Bacteria</taxon>
        <taxon>Pseudomonadati</taxon>
        <taxon>Bacteroidota</taxon>
        <taxon>Cytophagia</taxon>
        <taxon>Cytophagales</taxon>
        <taxon>Cyclobacteriaceae</taxon>
        <taxon>Algoriphagus</taxon>
    </lineage>
</organism>
<accession>A0A1G6TGF0</accession>